<feature type="region of interest" description="Disordered" evidence="1">
    <location>
        <begin position="751"/>
        <end position="777"/>
    </location>
</feature>
<feature type="compositionally biased region" description="Basic and acidic residues" evidence="1">
    <location>
        <begin position="488"/>
        <end position="500"/>
    </location>
</feature>
<feature type="compositionally biased region" description="Basic and acidic residues" evidence="1">
    <location>
        <begin position="589"/>
        <end position="600"/>
    </location>
</feature>
<feature type="region of interest" description="Disordered" evidence="1">
    <location>
        <begin position="474"/>
        <end position="600"/>
    </location>
</feature>
<feature type="compositionally biased region" description="Low complexity" evidence="1">
    <location>
        <begin position="530"/>
        <end position="541"/>
    </location>
</feature>
<feature type="region of interest" description="Disordered" evidence="1">
    <location>
        <begin position="238"/>
        <end position="268"/>
    </location>
</feature>
<feature type="compositionally biased region" description="Polar residues" evidence="1">
    <location>
        <begin position="542"/>
        <end position="569"/>
    </location>
</feature>
<evidence type="ECO:0000313" key="2">
    <source>
        <dbReference type="EMBL" id="CAG6737472.1"/>
    </source>
</evidence>
<feature type="compositionally biased region" description="Basic and acidic residues" evidence="1">
    <location>
        <begin position="570"/>
        <end position="581"/>
    </location>
</feature>
<name>A0A8D9E1W3_9HEMI</name>
<feature type="region of interest" description="Disordered" evidence="1">
    <location>
        <begin position="711"/>
        <end position="734"/>
    </location>
</feature>
<proteinExistence type="predicted"/>
<evidence type="ECO:0000256" key="1">
    <source>
        <dbReference type="SAM" id="MobiDB-lite"/>
    </source>
</evidence>
<sequence>MTTKTSPPIKSYETIDIEFNLNDRVLHWSPNGKYVCYSTNKHIFVMNMNTTMLTDPNSGCFQTVQSIEVNKTHGVQSLNKMMPLKYFYRLLPMDDMTSLVCNPLVCGPLFTDNMEIKKLMWSLSCSFPSEQNLLGALNSLGSLEVLSCSSSSQLHRVSNISHLWYAHCHKAYFKKYPLPKSSKQVRNIYLNFARLLFIDSFVWIPSRESGPSCELVCYHRLGVLSVWKFVETRDEGNEKEEIVPPPEIAKKTTPNKTSKAPPPPPAPPSDGYCYKCKLVKVITNHCINAPFSVKRLFESEMKSSSERVLNVDHVRLGESKHCLSVSKDDGTIDLLAFEHRDVRTSETMDTSNISNFNATEDKHVKANDTVMDSSNISNDESALDTDVNNASLDTTTALNKQGTLNSSIANGTEKESIANEIEIENASLVNKGIKRTSSCKENDVVVENTELAPLEEETIKVNSNNMSEHLEVNKMNGTTLEDDVNNEDIEKQRLGDEKVAQKRKRHSSDNVEQVRNKKMKLSDEDDGENELNGAENELESNMSNEVGKTDDISSTNENGSKENGTNASKVENEPKKNKSEIGNEANTADNRDLSKTKTILKERENRTRNAGNLEPAKYVVYDKTDNVVVSNLMVSYIDDNVLIVFSKLSFICYVLLDKEGQVLESNQIKIRTRLITAMVKFVKNKYFVVTFENKVLVVSIGRLGGRDGRRTEIGLDSNENGMTRDRALDPNENSMTRDSICVRNETLNESIQSGHEESIGNTNANTETGENKLDTTSKGESTLNVINKVISTDSSSSCKHITIVVRKIIDLSNPTHTINGIANSTNNFLTVLSFRIKVKFETYFKSSRNPSQLALTSFQSASRFLSSQLPNQSSPVYKQIDMMKFITLNNVNFFRLNSICMSLQNVQLKYFIVKLFKPKQQSEGKKSHFTQVLEQLENTIFLNHIKKCVRDGIFREDRQVLFLFREWTKRTFPADKHDLKKLTSCFPTEEYNELCVICSSKIAGVESLHYAVCSAKHRVLRCSLSLLQCLGSFVQCQYCSVFASKKYAENARCVFCDASFPVN</sequence>
<dbReference type="AlphaFoldDB" id="A0A8D9E1W3"/>
<organism evidence="2">
    <name type="scientific">Cacopsylla melanoneura</name>
    <dbReference type="NCBI Taxonomy" id="428564"/>
    <lineage>
        <taxon>Eukaryota</taxon>
        <taxon>Metazoa</taxon>
        <taxon>Ecdysozoa</taxon>
        <taxon>Arthropoda</taxon>
        <taxon>Hexapoda</taxon>
        <taxon>Insecta</taxon>
        <taxon>Pterygota</taxon>
        <taxon>Neoptera</taxon>
        <taxon>Paraneoptera</taxon>
        <taxon>Hemiptera</taxon>
        <taxon>Sternorrhyncha</taxon>
        <taxon>Psylloidea</taxon>
        <taxon>Psyllidae</taxon>
        <taxon>Psyllinae</taxon>
        <taxon>Cacopsylla</taxon>
    </lineage>
</organism>
<reference evidence="2" key="1">
    <citation type="submission" date="2021-05" db="EMBL/GenBank/DDBJ databases">
        <authorList>
            <person name="Alioto T."/>
            <person name="Alioto T."/>
            <person name="Gomez Garrido J."/>
        </authorList>
    </citation>
    <scope>NUCLEOTIDE SEQUENCE</scope>
</reference>
<dbReference type="EMBL" id="HBUF01403456">
    <property type="protein sequence ID" value="CAG6737472.1"/>
    <property type="molecule type" value="Transcribed_RNA"/>
</dbReference>
<protein>
    <submittedName>
        <fullName evidence="2">Uncharacterized protein</fullName>
    </submittedName>
</protein>
<accession>A0A8D9E1W3</accession>